<dbReference type="RefSeq" id="WP_189130378.1">
    <property type="nucleotide sequence ID" value="NZ_BMMS01000004.1"/>
</dbReference>
<evidence type="ECO:0000256" key="2">
    <source>
        <dbReference type="SAM" id="SignalP"/>
    </source>
</evidence>
<reference evidence="3" key="1">
    <citation type="journal article" date="2014" name="Int. J. Syst. Evol. Microbiol.">
        <title>Complete genome sequence of Corynebacterium casei LMG S-19264T (=DSM 44701T), isolated from a smear-ripened cheese.</title>
        <authorList>
            <consortium name="US DOE Joint Genome Institute (JGI-PGF)"/>
            <person name="Walter F."/>
            <person name="Albersmeier A."/>
            <person name="Kalinowski J."/>
            <person name="Ruckert C."/>
        </authorList>
    </citation>
    <scope>NUCLEOTIDE SEQUENCE</scope>
    <source>
        <strain evidence="3">CGMCC 4.7201</strain>
    </source>
</reference>
<feature type="compositionally biased region" description="Polar residues" evidence="1">
    <location>
        <begin position="39"/>
        <end position="52"/>
    </location>
</feature>
<dbReference type="AlphaFoldDB" id="A0A918DT97"/>
<name>A0A918DT97_9ACTN</name>
<accession>A0A918DT97</accession>
<sequence>MSTKRAFKRLAIVIVTALALSTGFSAAAHATGWQKTDDVSISQSAAPDTGWQ</sequence>
<feature type="region of interest" description="Disordered" evidence="1">
    <location>
        <begin position="30"/>
        <end position="52"/>
    </location>
</feature>
<protein>
    <submittedName>
        <fullName evidence="3">Uncharacterized protein</fullName>
    </submittedName>
</protein>
<dbReference type="Proteomes" id="UP000641932">
    <property type="component" value="Unassembled WGS sequence"/>
</dbReference>
<reference evidence="3" key="2">
    <citation type="submission" date="2020-09" db="EMBL/GenBank/DDBJ databases">
        <authorList>
            <person name="Sun Q."/>
            <person name="Zhou Y."/>
        </authorList>
    </citation>
    <scope>NUCLEOTIDE SEQUENCE</scope>
    <source>
        <strain evidence="3">CGMCC 4.7201</strain>
    </source>
</reference>
<proteinExistence type="predicted"/>
<organism evidence="3 4">
    <name type="scientific">Wenjunlia tyrosinilytica</name>
    <dbReference type="NCBI Taxonomy" id="1544741"/>
    <lineage>
        <taxon>Bacteria</taxon>
        <taxon>Bacillati</taxon>
        <taxon>Actinomycetota</taxon>
        <taxon>Actinomycetes</taxon>
        <taxon>Kitasatosporales</taxon>
        <taxon>Streptomycetaceae</taxon>
        <taxon>Wenjunlia</taxon>
    </lineage>
</organism>
<feature type="chain" id="PRO_5038409987" evidence="2">
    <location>
        <begin position="31"/>
        <end position="52"/>
    </location>
</feature>
<evidence type="ECO:0000313" key="4">
    <source>
        <dbReference type="Proteomes" id="UP000641932"/>
    </source>
</evidence>
<evidence type="ECO:0000256" key="1">
    <source>
        <dbReference type="SAM" id="MobiDB-lite"/>
    </source>
</evidence>
<evidence type="ECO:0000313" key="3">
    <source>
        <dbReference type="EMBL" id="GGO83007.1"/>
    </source>
</evidence>
<feature type="signal peptide" evidence="2">
    <location>
        <begin position="1"/>
        <end position="30"/>
    </location>
</feature>
<comment type="caution">
    <text evidence="3">The sequence shown here is derived from an EMBL/GenBank/DDBJ whole genome shotgun (WGS) entry which is preliminary data.</text>
</comment>
<keyword evidence="4" id="KW-1185">Reference proteome</keyword>
<dbReference type="EMBL" id="BMMS01000004">
    <property type="protein sequence ID" value="GGO83007.1"/>
    <property type="molecule type" value="Genomic_DNA"/>
</dbReference>
<gene>
    <name evidence="3" type="ORF">GCM10012280_10940</name>
</gene>
<keyword evidence="2" id="KW-0732">Signal</keyword>